<evidence type="ECO:0000259" key="10">
    <source>
        <dbReference type="Pfam" id="PF02602"/>
    </source>
</evidence>
<dbReference type="GO" id="GO:0004852">
    <property type="term" value="F:uroporphyrinogen-III synthase activity"/>
    <property type="evidence" value="ECO:0007669"/>
    <property type="project" value="UniProtKB-UniRule"/>
</dbReference>
<evidence type="ECO:0000256" key="7">
    <source>
        <dbReference type="ARBA" id="ARBA00040167"/>
    </source>
</evidence>
<evidence type="ECO:0000256" key="6">
    <source>
        <dbReference type="ARBA" id="ARBA00037589"/>
    </source>
</evidence>
<evidence type="ECO:0000313" key="12">
    <source>
        <dbReference type="Proteomes" id="UP000094622"/>
    </source>
</evidence>
<evidence type="ECO:0000256" key="3">
    <source>
        <dbReference type="ARBA" id="ARBA00013109"/>
    </source>
</evidence>
<name>A0A1E3H264_9HYPH</name>
<dbReference type="InterPro" id="IPR003754">
    <property type="entry name" value="4pyrrol_synth_uPrphyn_synth"/>
</dbReference>
<dbReference type="PANTHER" id="PTHR38042">
    <property type="entry name" value="UROPORPHYRINOGEN-III SYNTHASE, CHLOROPLASTIC"/>
    <property type="match status" value="1"/>
</dbReference>
<evidence type="ECO:0000256" key="4">
    <source>
        <dbReference type="ARBA" id="ARBA00023239"/>
    </source>
</evidence>
<accession>A0A1E3H264</accession>
<comment type="pathway">
    <text evidence="1 9">Porphyrin-containing compound metabolism; protoporphyrin-IX biosynthesis; coproporphyrinogen-III from 5-aminolevulinate: step 3/4.</text>
</comment>
<evidence type="ECO:0000313" key="11">
    <source>
        <dbReference type="EMBL" id="ODN70402.1"/>
    </source>
</evidence>
<dbReference type="AlphaFoldDB" id="A0A1E3H264"/>
<comment type="caution">
    <text evidence="11">The sequence shown here is derived from an EMBL/GenBank/DDBJ whole genome shotgun (WGS) entry which is preliminary data.</text>
</comment>
<dbReference type="SUPFAM" id="SSF69618">
    <property type="entry name" value="HemD-like"/>
    <property type="match status" value="1"/>
</dbReference>
<evidence type="ECO:0000256" key="1">
    <source>
        <dbReference type="ARBA" id="ARBA00004772"/>
    </source>
</evidence>
<evidence type="ECO:0000256" key="5">
    <source>
        <dbReference type="ARBA" id="ARBA00023244"/>
    </source>
</evidence>
<dbReference type="Gene3D" id="3.40.50.10090">
    <property type="match status" value="2"/>
</dbReference>
<dbReference type="EC" id="4.2.1.75" evidence="3 9"/>
<dbReference type="InterPro" id="IPR036108">
    <property type="entry name" value="4pyrrol_syn_uPrphyn_synt_sf"/>
</dbReference>
<proteinExistence type="inferred from homology"/>
<evidence type="ECO:0000256" key="2">
    <source>
        <dbReference type="ARBA" id="ARBA00008133"/>
    </source>
</evidence>
<dbReference type="GO" id="GO:0006780">
    <property type="term" value="P:uroporphyrinogen III biosynthetic process"/>
    <property type="evidence" value="ECO:0007669"/>
    <property type="project" value="UniProtKB-UniRule"/>
</dbReference>
<dbReference type="CDD" id="cd06578">
    <property type="entry name" value="HemD"/>
    <property type="match status" value="1"/>
</dbReference>
<dbReference type="PANTHER" id="PTHR38042:SF1">
    <property type="entry name" value="UROPORPHYRINOGEN-III SYNTHASE, CHLOROPLASTIC"/>
    <property type="match status" value="1"/>
</dbReference>
<dbReference type="UniPathway" id="UPA00251">
    <property type="reaction ID" value="UER00320"/>
</dbReference>
<dbReference type="EMBL" id="MCRJ01000051">
    <property type="protein sequence ID" value="ODN70402.1"/>
    <property type="molecule type" value="Genomic_DNA"/>
</dbReference>
<dbReference type="Proteomes" id="UP000094622">
    <property type="component" value="Unassembled WGS sequence"/>
</dbReference>
<dbReference type="InterPro" id="IPR039793">
    <property type="entry name" value="UROS/Hem4"/>
</dbReference>
<feature type="domain" description="Tetrapyrrole biosynthesis uroporphyrinogen III synthase" evidence="10">
    <location>
        <begin position="15"/>
        <end position="235"/>
    </location>
</feature>
<reference evidence="11 12" key="1">
    <citation type="submission" date="2016-07" db="EMBL/GenBank/DDBJ databases">
        <title>Draft Genome Sequence of Methylobrevis pamukkalensis PK2.</title>
        <authorList>
            <person name="Vasilenko O.V."/>
            <person name="Doronina N.V."/>
            <person name="Shmareva M.N."/>
            <person name="Tarlachkov S.V."/>
            <person name="Mustakhimov I."/>
            <person name="Trotsenko Y.A."/>
        </authorList>
    </citation>
    <scope>NUCLEOTIDE SEQUENCE [LARGE SCALE GENOMIC DNA]</scope>
    <source>
        <strain evidence="11 12">PK2</strain>
    </source>
</reference>
<comment type="similarity">
    <text evidence="2 9">Belongs to the uroporphyrinogen-III synthase family.</text>
</comment>
<dbReference type="GO" id="GO:0006782">
    <property type="term" value="P:protoporphyrinogen IX biosynthetic process"/>
    <property type="evidence" value="ECO:0007669"/>
    <property type="project" value="UniProtKB-UniRule"/>
</dbReference>
<protein>
    <recommendedName>
        <fullName evidence="7 9">Uroporphyrinogen-III synthase</fullName>
        <ecNumber evidence="3 9">4.2.1.75</ecNumber>
    </recommendedName>
</protein>
<dbReference type="Pfam" id="PF02602">
    <property type="entry name" value="HEM4"/>
    <property type="match status" value="1"/>
</dbReference>
<comment type="catalytic activity">
    <reaction evidence="8 9">
        <text>hydroxymethylbilane = uroporphyrinogen III + H2O</text>
        <dbReference type="Rhea" id="RHEA:18965"/>
        <dbReference type="ChEBI" id="CHEBI:15377"/>
        <dbReference type="ChEBI" id="CHEBI:57308"/>
        <dbReference type="ChEBI" id="CHEBI:57845"/>
        <dbReference type="EC" id="4.2.1.75"/>
    </reaction>
</comment>
<keyword evidence="5 9" id="KW-0627">Porphyrin biosynthesis</keyword>
<comment type="function">
    <text evidence="6 9">Catalyzes cyclization of the linear tetrapyrrole, hydroxymethylbilane, to the macrocyclic uroporphyrinogen III.</text>
</comment>
<sequence>MVAILILRPEREAAAMAKQLRRAGHDVHLSPMLEIVADPAWPLRLGDLRPAAVIVTSANAVQAEGAPPLPAALADRPALCVGARTAAAAKAAGFRAATAPGEGGAEALVAWIVGHLDPAAGMLLHLGGRDRAGDVDGRLQRNGFAVTTLETYRAEARTEFSKETAALLSGGGVDLVVTASARTSAAFLACLRAGGQVSRLAELAIVAISAAAAAPLVEAGARHVHVPDAPTGAALGDLVLGLADRRRGVAANPDS</sequence>
<keyword evidence="4 9" id="KW-0456">Lyase</keyword>
<organism evidence="11 12">
    <name type="scientific">Methylobrevis pamukkalensis</name>
    <dbReference type="NCBI Taxonomy" id="1439726"/>
    <lineage>
        <taxon>Bacteria</taxon>
        <taxon>Pseudomonadati</taxon>
        <taxon>Pseudomonadota</taxon>
        <taxon>Alphaproteobacteria</taxon>
        <taxon>Hyphomicrobiales</taxon>
        <taxon>Pleomorphomonadaceae</taxon>
        <taxon>Methylobrevis</taxon>
    </lineage>
</organism>
<keyword evidence="12" id="KW-1185">Reference proteome</keyword>
<evidence type="ECO:0000256" key="9">
    <source>
        <dbReference type="RuleBase" id="RU366031"/>
    </source>
</evidence>
<gene>
    <name evidence="11" type="ORF">A6302_02266</name>
</gene>
<evidence type="ECO:0000256" key="8">
    <source>
        <dbReference type="ARBA" id="ARBA00048617"/>
    </source>
</evidence>